<proteinExistence type="predicted"/>
<sequence>MLLVLLFTLPVINCDREFTAHFNMAGIVGDVQFEQKSADHPVSVRVNLFTLVSTGEFNASWAIHSFPVDFTKQPAACANSMIGPKLFDLDSIFGALDLSSDQIELQSNSTDINLWSSNPIWDKSIIIQIGGITSCATLLPNIPVRTMESKFVGPVAGHVLFRQIISNPPEETLISVNLFHVDSAAPANHKWQILATEVLDSRGSVEKCDHLHVLYDIGIKNTTGCSSNAHVHCPLGDLTSKHGPVFVGGRQFLFIDSNLWLPELSVTLRRLYLVLYDTNFPDTVYACAPMKELKAREIVADFDFRHVQGSVRFYQESPLDVTEVNLNLRVLGRNLLSAIAIHEYPIGMRLTKSDDVCAVTGKPFNPFQVEDSPDVVNGTYDLFLLGDLSGKYGASEGTFMDPYVHLFSEYSVLGRSVVVYLNDGTEKSCATLQSIRPVTWAKAIFYYPVAGQVFFQQLADEPASETFVFIQHLLLIFGNRVGRDFLNWTKRCESAGNIYNPTSVNLVSKSQTNCGGNTFRCALGDLSRKAGRLKIGARRSSLPLTRLFHVDVHLPLSGPNSIIGRTLAILDDFAPAFRGNRMSCAVIISTLSIHASANIWRSSEEELPLTGGIHFVQPNIFSSSRVLLELNGMQGLVDQYSINEAPVPFELDFPCVKDVLQHRFNPFNTTNPRSDISEDSRDEYAVGDLSGKYGDLNDKDEESAELLDPNLQLQGPNNVIGRSVVIFKKEKRISWACANIELDAPDGVEEIHALASFHDPKGFAYGYMRMTQLVGKNGAVSDTWIEAKLRYPGLNNKNMSQGHHWSVYVNPVGYDATVTPFTDRCVAAGFKWNPYLVVDNIDDYSSECSIWTPFRCVMGDVSRRQSTIDIGGDTKIFSDPNLPLTGDYAIIGRSVVIFDKKGSVNRFACGNIVREKRAVSVFTIKNPRYFSSALFMTQARETLGIPPWMMFADAKKTKTVVEGACVQLTVHFRGHDIQWIQEIFTDLLSNGYVSRYTPAPLDKNKPRFGYRICRTDFNRSITHKSSYHNLIIISKKIILYPEHLGFFSLKALYKILMLQPILTIILKKIILYPEHL</sequence>
<organism evidence="1 2">
    <name type="scientific">Strigamia maritima</name>
    <name type="common">European centipede</name>
    <name type="synonym">Geophilus maritimus</name>
    <dbReference type="NCBI Taxonomy" id="126957"/>
    <lineage>
        <taxon>Eukaryota</taxon>
        <taxon>Metazoa</taxon>
        <taxon>Ecdysozoa</taxon>
        <taxon>Arthropoda</taxon>
        <taxon>Myriapoda</taxon>
        <taxon>Chilopoda</taxon>
        <taxon>Pleurostigmophora</taxon>
        <taxon>Geophilomorpha</taxon>
        <taxon>Linotaeniidae</taxon>
        <taxon>Strigamia</taxon>
    </lineage>
</organism>
<dbReference type="HOGENOM" id="CLU_004514_1_0_1"/>
<dbReference type="EnsemblMetazoa" id="SMAR010472-RA">
    <property type="protein sequence ID" value="SMAR010472-PA"/>
    <property type="gene ID" value="SMAR010472"/>
</dbReference>
<accession>T1J9S4</accession>
<evidence type="ECO:0000313" key="2">
    <source>
        <dbReference type="Proteomes" id="UP000014500"/>
    </source>
</evidence>
<dbReference type="InterPro" id="IPR036423">
    <property type="entry name" value="SOD-like_Cu/Zn_dom_sf"/>
</dbReference>
<dbReference type="PhylomeDB" id="T1J9S4"/>
<dbReference type="AlphaFoldDB" id="T1J9S4"/>
<dbReference type="Gene3D" id="2.60.40.200">
    <property type="entry name" value="Superoxide dismutase, copper/zinc binding domain"/>
    <property type="match status" value="6"/>
</dbReference>
<dbReference type="Proteomes" id="UP000014500">
    <property type="component" value="Unassembled WGS sequence"/>
</dbReference>
<protein>
    <submittedName>
        <fullName evidence="1">Uncharacterized protein</fullName>
    </submittedName>
</protein>
<dbReference type="GO" id="GO:0006801">
    <property type="term" value="P:superoxide metabolic process"/>
    <property type="evidence" value="ECO:0007669"/>
    <property type="project" value="InterPro"/>
</dbReference>
<dbReference type="eggNOG" id="ENOG502QW6R">
    <property type="taxonomic scope" value="Eukaryota"/>
</dbReference>
<dbReference type="SUPFAM" id="SSF49329">
    <property type="entry name" value="Cu,Zn superoxide dismutase-like"/>
    <property type="match status" value="4"/>
</dbReference>
<keyword evidence="2" id="KW-1185">Reference proteome</keyword>
<dbReference type="OMA" id="GIWGKSL"/>
<evidence type="ECO:0000313" key="1">
    <source>
        <dbReference type="EnsemblMetazoa" id="SMAR010472-PA"/>
    </source>
</evidence>
<dbReference type="GO" id="GO:0046872">
    <property type="term" value="F:metal ion binding"/>
    <property type="evidence" value="ECO:0007669"/>
    <property type="project" value="InterPro"/>
</dbReference>
<name>T1J9S4_STRMM</name>
<dbReference type="PANTHER" id="PTHR20910">
    <property type="entry name" value="AGAP001623-PA"/>
    <property type="match status" value="1"/>
</dbReference>
<dbReference type="PANTHER" id="PTHR20910:SF1">
    <property type="entry name" value="SUPEROXIDE DISMUTASE COPPER_ZINC BINDING DOMAIN-CONTAINING PROTEIN"/>
    <property type="match status" value="1"/>
</dbReference>
<dbReference type="InterPro" id="IPR053257">
    <property type="entry name" value="Cu-only_SOD"/>
</dbReference>
<reference evidence="2" key="1">
    <citation type="submission" date="2011-05" db="EMBL/GenBank/DDBJ databases">
        <authorList>
            <person name="Richards S.R."/>
            <person name="Qu J."/>
            <person name="Jiang H."/>
            <person name="Jhangiani S.N."/>
            <person name="Agravi P."/>
            <person name="Goodspeed R."/>
            <person name="Gross S."/>
            <person name="Mandapat C."/>
            <person name="Jackson L."/>
            <person name="Mathew T."/>
            <person name="Pu L."/>
            <person name="Thornton R."/>
            <person name="Saada N."/>
            <person name="Wilczek-Boney K.B."/>
            <person name="Lee S."/>
            <person name="Kovar C."/>
            <person name="Wu Y."/>
            <person name="Scherer S.E."/>
            <person name="Worley K.C."/>
            <person name="Muzny D.M."/>
            <person name="Gibbs R."/>
        </authorList>
    </citation>
    <scope>NUCLEOTIDE SEQUENCE</scope>
    <source>
        <strain evidence="2">Brora</strain>
    </source>
</reference>
<reference evidence="1" key="2">
    <citation type="submission" date="2015-02" db="UniProtKB">
        <authorList>
            <consortium name="EnsemblMetazoa"/>
        </authorList>
    </citation>
    <scope>IDENTIFICATION</scope>
</reference>
<dbReference type="STRING" id="126957.T1J9S4"/>
<dbReference type="EMBL" id="JH431978">
    <property type="status" value="NOT_ANNOTATED_CDS"/>
    <property type="molecule type" value="Genomic_DNA"/>
</dbReference>